<accession>A0A6N8U5H7</accession>
<dbReference type="PANTHER" id="PTHR37512">
    <property type="entry name" value="TRIFUNCTIONAL NAD BIOSYNTHESIS/REGULATOR PROTEIN NADR"/>
    <property type="match status" value="1"/>
</dbReference>
<evidence type="ECO:0000313" key="3">
    <source>
        <dbReference type="EMBL" id="MXQ51745.1"/>
    </source>
</evidence>
<keyword evidence="4" id="KW-1185">Reference proteome</keyword>
<feature type="domain" description="Cytidyltransferase-like" evidence="1">
    <location>
        <begin position="6"/>
        <end position="155"/>
    </location>
</feature>
<protein>
    <submittedName>
        <fullName evidence="3">AAA family ATPase</fullName>
    </submittedName>
</protein>
<comment type="caution">
    <text evidence="3">The sequence shown here is derived from an EMBL/GenBank/DDBJ whole genome shotgun (WGS) entry which is preliminary data.</text>
</comment>
<dbReference type="InterPro" id="IPR004821">
    <property type="entry name" value="Cyt_trans-like"/>
</dbReference>
<feature type="domain" description="NadR/Ttd14 AAA" evidence="2">
    <location>
        <begin position="176"/>
        <end position="299"/>
    </location>
</feature>
<dbReference type="Pfam" id="PF13521">
    <property type="entry name" value="AAA_28"/>
    <property type="match status" value="1"/>
</dbReference>
<dbReference type="Gene3D" id="3.40.50.620">
    <property type="entry name" value="HUPs"/>
    <property type="match status" value="1"/>
</dbReference>
<organism evidence="3 4">
    <name type="scientific">Salinicoccus hispanicus</name>
    <dbReference type="NCBI Taxonomy" id="157225"/>
    <lineage>
        <taxon>Bacteria</taxon>
        <taxon>Bacillati</taxon>
        <taxon>Bacillota</taxon>
        <taxon>Bacilli</taxon>
        <taxon>Bacillales</taxon>
        <taxon>Staphylococcaceae</taxon>
        <taxon>Salinicoccus</taxon>
    </lineage>
</organism>
<dbReference type="InterPro" id="IPR027417">
    <property type="entry name" value="P-loop_NTPase"/>
</dbReference>
<dbReference type="RefSeq" id="WP_160656879.1">
    <property type="nucleotide sequence ID" value="NZ_JBHRWU010000001.1"/>
</dbReference>
<sequence length="358" mass="41617">MRDLGIYFGTFAPCHVGHFEQVIRAKRENRHAFVIVSGYAGDRGDNYGMILDNRVKAMRQLLGPDDNVTVLKLDETYIPRYPHGWEPWLSMLSETIINEKDALPFDVGKMTFYVGEEEYIEPLKHFFSRKYPDIDAMITMVDRKILGISGTNIRESPILNWDYVMRPFRKFFVQNVLVIGAPGTGRTSMVQDLARRYSTSYSTEYAKTYCKEQRIAGDELDVRDFHAIGIGQFENNRRHIHSPGTRKVFFADTDVMTTKVNMKMYADGEEFNRLKSVFDYYIHLQNWSLILLLPPEAPEDEVKGNTDYKNEVHKMIMLELEQQNLLHITHTLDGTSYRDRYQEAHGLVDEILMEGKDN</sequence>
<evidence type="ECO:0000313" key="4">
    <source>
        <dbReference type="Proteomes" id="UP000436284"/>
    </source>
</evidence>
<dbReference type="SUPFAM" id="SSF52540">
    <property type="entry name" value="P-loop containing nucleoside triphosphate hydrolases"/>
    <property type="match status" value="1"/>
</dbReference>
<evidence type="ECO:0000259" key="1">
    <source>
        <dbReference type="Pfam" id="PF01467"/>
    </source>
</evidence>
<dbReference type="Proteomes" id="UP000436284">
    <property type="component" value="Unassembled WGS sequence"/>
</dbReference>
<dbReference type="InterPro" id="IPR038727">
    <property type="entry name" value="NadR/Ttd14_AAA_dom"/>
</dbReference>
<dbReference type="OrthoDB" id="9802794at2"/>
<dbReference type="InterPro" id="IPR014729">
    <property type="entry name" value="Rossmann-like_a/b/a_fold"/>
</dbReference>
<dbReference type="SUPFAM" id="SSF52374">
    <property type="entry name" value="Nucleotidylyl transferase"/>
    <property type="match status" value="1"/>
</dbReference>
<dbReference type="EMBL" id="WUUK01000004">
    <property type="protein sequence ID" value="MXQ51745.1"/>
    <property type="molecule type" value="Genomic_DNA"/>
</dbReference>
<dbReference type="GO" id="GO:0003824">
    <property type="term" value="F:catalytic activity"/>
    <property type="evidence" value="ECO:0007669"/>
    <property type="project" value="InterPro"/>
</dbReference>
<gene>
    <name evidence="3" type="ORF">GQ671_10765</name>
</gene>
<proteinExistence type="predicted"/>
<dbReference type="InterPro" id="IPR052735">
    <property type="entry name" value="NAD_biosynth-regulator"/>
</dbReference>
<name>A0A6N8U5H7_9STAP</name>
<dbReference type="Pfam" id="PF01467">
    <property type="entry name" value="CTP_transf_like"/>
    <property type="match status" value="1"/>
</dbReference>
<dbReference type="AlphaFoldDB" id="A0A6N8U5H7"/>
<evidence type="ECO:0000259" key="2">
    <source>
        <dbReference type="Pfam" id="PF13521"/>
    </source>
</evidence>
<reference evidence="3 4" key="1">
    <citation type="submission" date="2019-12" db="EMBL/GenBank/DDBJ databases">
        <title>Salinicoccus cyprini sp. nov., isolated from gastro-intestinal tract of mirror carp, Cyprinus carpio var. specularis, collected from Gobind Sagar Reservoir, Himachal Pradesh, India.</title>
        <authorList>
            <person name="Talwar C."/>
            <person name="Singh A.K."/>
            <person name="Lal R."/>
            <person name="Negi R.K."/>
        </authorList>
    </citation>
    <scope>NUCLEOTIDE SEQUENCE [LARGE SCALE GENOMIC DNA]</scope>
    <source>
        <strain evidence="3 4">J-82</strain>
    </source>
</reference>
<dbReference type="Gene3D" id="3.40.50.300">
    <property type="entry name" value="P-loop containing nucleotide triphosphate hydrolases"/>
    <property type="match status" value="1"/>
</dbReference>
<dbReference type="PANTHER" id="PTHR37512:SF1">
    <property type="entry name" value="NADR_TTD14 AAA DOMAIN-CONTAINING PROTEIN"/>
    <property type="match status" value="1"/>
</dbReference>